<dbReference type="Proteomes" id="UP000305654">
    <property type="component" value="Unassembled WGS sequence"/>
</dbReference>
<evidence type="ECO:0000259" key="10">
    <source>
        <dbReference type="Pfam" id="PF20628"/>
    </source>
</evidence>
<dbReference type="PANTHER" id="PTHR30521:SF4">
    <property type="entry name" value="DEFERROCHELATASE"/>
    <property type="match status" value="1"/>
</dbReference>
<dbReference type="SUPFAM" id="SSF54909">
    <property type="entry name" value="Dimeric alpha+beta barrel"/>
    <property type="match status" value="1"/>
</dbReference>
<evidence type="ECO:0000313" key="11">
    <source>
        <dbReference type="EMBL" id="TLU73367.1"/>
    </source>
</evidence>
<evidence type="ECO:0000256" key="7">
    <source>
        <dbReference type="ARBA" id="ARBA00023004"/>
    </source>
</evidence>
<dbReference type="InterPro" id="IPR006311">
    <property type="entry name" value="TAT_signal"/>
</dbReference>
<dbReference type="InterPro" id="IPR048328">
    <property type="entry name" value="Dyp_perox_C"/>
</dbReference>
<dbReference type="RefSeq" id="WP_138325447.1">
    <property type="nucleotide sequence ID" value="NZ_VCDI01000002.1"/>
</dbReference>
<dbReference type="PROSITE" id="PS51404">
    <property type="entry name" value="DYP_PEROXIDASE"/>
    <property type="match status" value="1"/>
</dbReference>
<protein>
    <submittedName>
        <fullName evidence="11">Dyp-type peroxidase</fullName>
    </submittedName>
</protein>
<organism evidence="11 12">
    <name type="scientific">Lichenicoccus roseus</name>
    <dbReference type="NCBI Taxonomy" id="2683649"/>
    <lineage>
        <taxon>Bacteria</taxon>
        <taxon>Pseudomonadati</taxon>
        <taxon>Pseudomonadota</taxon>
        <taxon>Alphaproteobacteria</taxon>
        <taxon>Acetobacterales</taxon>
        <taxon>Acetobacteraceae</taxon>
        <taxon>Lichenicoccus</taxon>
    </lineage>
</organism>
<sequence length="471" mass="49637">MSGCPFSTSRRGLLGAAGGLLAGGAALGTGLASPLGRAPAGSVNPAASAVAGSSTADGTVPFFGAHQAGIETPQQIHTVFASFDLTARSAADLVSLLQDWTRAAARLTAGQPVEPLSGTAGRAPEDSGETVGLGARRLTLTFGFGPGLFELDGRDRYGLARQRPPELADLPVFAGDQLDPARSGGDLCIQACADDSFVAFHAIRQLARMASADDAAMGYGGKRAGATVATGAHAGTARLRWIQTGFLPDSPAGETPRNLLGFKDGTQNPGSRHMAEKSGGKLSGNGTFDDVVWVDQGPDWMRGGSYMVARRIRLSLEHWDRTELDFQEQVIGRRKASGAPLTGQHEYDPIDLDATDADGNPLIAENAHVRLGAASQSDGARIMRRTYSYNDGLSMVAERWPPWRQGLEYDAGLLFVAYQKDPRAGFTRMFDRMSRLDLLNQYATHVASGLFACPGGVAPGEFIGQKLFASV</sequence>
<dbReference type="AlphaFoldDB" id="A0A5R9J9Z4"/>
<keyword evidence="3" id="KW-0349">Heme</keyword>
<dbReference type="GO" id="GO:0020037">
    <property type="term" value="F:heme binding"/>
    <property type="evidence" value="ECO:0007669"/>
    <property type="project" value="InterPro"/>
</dbReference>
<dbReference type="NCBIfam" id="TIGR01413">
    <property type="entry name" value="Dyp_perox_fam"/>
    <property type="match status" value="1"/>
</dbReference>
<comment type="caution">
    <text evidence="11">The sequence shown here is derived from an EMBL/GenBank/DDBJ whole genome shotgun (WGS) entry which is preliminary data.</text>
</comment>
<dbReference type="PROSITE" id="PS51318">
    <property type="entry name" value="TAT"/>
    <property type="match status" value="1"/>
</dbReference>
<keyword evidence="6" id="KW-0560">Oxidoreductase</keyword>
<accession>A0A5R9J9Z4</accession>
<dbReference type="OrthoDB" id="9781066at2"/>
<dbReference type="GO" id="GO:0004601">
    <property type="term" value="F:peroxidase activity"/>
    <property type="evidence" value="ECO:0007669"/>
    <property type="project" value="UniProtKB-KW"/>
</dbReference>
<keyword evidence="12" id="KW-1185">Reference proteome</keyword>
<evidence type="ECO:0000259" key="9">
    <source>
        <dbReference type="Pfam" id="PF04261"/>
    </source>
</evidence>
<feature type="domain" description="Dyp-type peroxidase N-terminal" evidence="9">
    <location>
        <begin position="67"/>
        <end position="210"/>
    </location>
</feature>
<evidence type="ECO:0000313" key="12">
    <source>
        <dbReference type="Proteomes" id="UP000305654"/>
    </source>
</evidence>
<feature type="region of interest" description="Disordered" evidence="8">
    <location>
        <begin position="253"/>
        <end position="281"/>
    </location>
</feature>
<dbReference type="Pfam" id="PF04261">
    <property type="entry name" value="Dyp_perox_N"/>
    <property type="match status" value="1"/>
</dbReference>
<comment type="cofactor">
    <cofactor evidence="1">
        <name>heme b</name>
        <dbReference type="ChEBI" id="CHEBI:60344"/>
    </cofactor>
</comment>
<feature type="domain" description="Dyp-type peroxidase C-terminal" evidence="10">
    <location>
        <begin position="255"/>
        <end position="457"/>
    </location>
</feature>
<dbReference type="Pfam" id="PF20628">
    <property type="entry name" value="Dyp_perox_C"/>
    <property type="match status" value="1"/>
</dbReference>
<name>A0A5R9J9Z4_9PROT</name>
<proteinExistence type="predicted"/>
<evidence type="ECO:0000256" key="4">
    <source>
        <dbReference type="ARBA" id="ARBA00022723"/>
    </source>
</evidence>
<keyword evidence="4" id="KW-0479">Metal-binding</keyword>
<evidence type="ECO:0000256" key="5">
    <source>
        <dbReference type="ARBA" id="ARBA00022729"/>
    </source>
</evidence>
<dbReference type="GO" id="GO:0005829">
    <property type="term" value="C:cytosol"/>
    <property type="evidence" value="ECO:0007669"/>
    <property type="project" value="TreeGrafter"/>
</dbReference>
<dbReference type="PANTHER" id="PTHR30521">
    <property type="entry name" value="DEFERROCHELATASE/PEROXIDASE"/>
    <property type="match status" value="1"/>
</dbReference>
<gene>
    <name evidence="11" type="ORF">FE263_08195</name>
</gene>
<dbReference type="EMBL" id="VCDI01000002">
    <property type="protein sequence ID" value="TLU73367.1"/>
    <property type="molecule type" value="Genomic_DNA"/>
</dbReference>
<dbReference type="InterPro" id="IPR006314">
    <property type="entry name" value="Dyp_peroxidase"/>
</dbReference>
<evidence type="ECO:0000256" key="3">
    <source>
        <dbReference type="ARBA" id="ARBA00022617"/>
    </source>
</evidence>
<reference evidence="11 12" key="1">
    <citation type="submission" date="2019-05" db="EMBL/GenBank/DDBJ databases">
        <authorList>
            <person name="Pankratov T."/>
            <person name="Grouzdev D."/>
        </authorList>
    </citation>
    <scope>NUCLEOTIDE SEQUENCE [LARGE SCALE GENOMIC DNA]</scope>
    <source>
        <strain evidence="11 12">KEBCLARHB70R</strain>
    </source>
</reference>
<dbReference type="GO" id="GO:0046872">
    <property type="term" value="F:metal ion binding"/>
    <property type="evidence" value="ECO:0007669"/>
    <property type="project" value="UniProtKB-KW"/>
</dbReference>
<evidence type="ECO:0000256" key="2">
    <source>
        <dbReference type="ARBA" id="ARBA00022559"/>
    </source>
</evidence>
<evidence type="ECO:0000256" key="6">
    <source>
        <dbReference type="ARBA" id="ARBA00023002"/>
    </source>
</evidence>
<evidence type="ECO:0000256" key="8">
    <source>
        <dbReference type="SAM" id="MobiDB-lite"/>
    </source>
</evidence>
<evidence type="ECO:0000256" key="1">
    <source>
        <dbReference type="ARBA" id="ARBA00001970"/>
    </source>
</evidence>
<keyword evidence="2 11" id="KW-0575">Peroxidase</keyword>
<dbReference type="InterPro" id="IPR011008">
    <property type="entry name" value="Dimeric_a/b-barrel"/>
</dbReference>
<keyword evidence="5" id="KW-0732">Signal</keyword>
<dbReference type="InterPro" id="IPR048327">
    <property type="entry name" value="Dyp_perox_N"/>
</dbReference>
<keyword evidence="7" id="KW-0408">Iron</keyword>